<evidence type="ECO:0000313" key="3">
    <source>
        <dbReference type="Proteomes" id="UP000229554"/>
    </source>
</evidence>
<gene>
    <name evidence="2" type="ORF">COU88_02975</name>
</gene>
<keyword evidence="1" id="KW-0812">Transmembrane</keyword>
<sequence>MLFISPLPAALTWQEQGFNRAYFMIVPIILMASYALGILWKERKEIVWFRIISVFAIILYVIQTTYVWNLYFFHYPLRATTIRSWQCGYKQLVQLLNNSYKQDTIYLTSENGQPYIFLLFYQKYSPNNFINSVKRTMVDKYGFTQVLGFDRFVFSNNQANNTNTKSLYVLSQAETQNEDRIMGLHHVQSIMCGTEHMFELYEPATTKTNQTR</sequence>
<feature type="transmembrane region" description="Helical" evidence="1">
    <location>
        <begin position="47"/>
        <end position="68"/>
    </location>
</feature>
<feature type="transmembrane region" description="Helical" evidence="1">
    <location>
        <begin position="20"/>
        <end position="40"/>
    </location>
</feature>
<dbReference type="AlphaFoldDB" id="A0A2M8KSB6"/>
<comment type="caution">
    <text evidence="2">The sequence shown here is derived from an EMBL/GenBank/DDBJ whole genome shotgun (WGS) entry which is preliminary data.</text>
</comment>
<evidence type="ECO:0000313" key="2">
    <source>
        <dbReference type="EMBL" id="PJE62806.1"/>
    </source>
</evidence>
<proteinExistence type="predicted"/>
<evidence type="ECO:0000256" key="1">
    <source>
        <dbReference type="SAM" id="Phobius"/>
    </source>
</evidence>
<dbReference type="Proteomes" id="UP000229554">
    <property type="component" value="Unassembled WGS sequence"/>
</dbReference>
<organism evidence="2 3">
    <name type="scientific">Candidatus Roizmanbacteria bacterium CG10_big_fil_rev_8_21_14_0_10_39_6</name>
    <dbReference type="NCBI Taxonomy" id="1974853"/>
    <lineage>
        <taxon>Bacteria</taxon>
        <taxon>Candidatus Roizmaniibacteriota</taxon>
    </lineage>
</organism>
<keyword evidence="1" id="KW-0472">Membrane</keyword>
<accession>A0A2M8KSB6</accession>
<protein>
    <submittedName>
        <fullName evidence="2">Uncharacterized protein</fullName>
    </submittedName>
</protein>
<reference evidence="3" key="1">
    <citation type="submission" date="2017-09" db="EMBL/GenBank/DDBJ databases">
        <title>Depth-based differentiation of microbial function through sediment-hosted aquifers and enrichment of novel symbionts in the deep terrestrial subsurface.</title>
        <authorList>
            <person name="Probst A.J."/>
            <person name="Ladd B."/>
            <person name="Jarett J.K."/>
            <person name="Geller-Mcgrath D.E."/>
            <person name="Sieber C.M.K."/>
            <person name="Emerson J.B."/>
            <person name="Anantharaman K."/>
            <person name="Thomas B.C."/>
            <person name="Malmstrom R."/>
            <person name="Stieglmeier M."/>
            <person name="Klingl A."/>
            <person name="Woyke T."/>
            <person name="Ryan C.M."/>
            <person name="Banfield J.F."/>
        </authorList>
    </citation>
    <scope>NUCLEOTIDE SEQUENCE [LARGE SCALE GENOMIC DNA]</scope>
</reference>
<name>A0A2M8KSB6_9BACT</name>
<keyword evidence="1" id="KW-1133">Transmembrane helix</keyword>
<dbReference type="EMBL" id="PFED01000122">
    <property type="protein sequence ID" value="PJE62806.1"/>
    <property type="molecule type" value="Genomic_DNA"/>
</dbReference>